<feature type="transmembrane region" description="Helical" evidence="6">
    <location>
        <begin position="58"/>
        <end position="76"/>
    </location>
</feature>
<keyword evidence="5" id="KW-0175">Coiled coil</keyword>
<dbReference type="GO" id="GO:0030295">
    <property type="term" value="F:protein kinase activator activity"/>
    <property type="evidence" value="ECO:0007669"/>
    <property type="project" value="TreeGrafter"/>
</dbReference>
<feature type="transmembrane region" description="Helical" evidence="6">
    <location>
        <begin position="12"/>
        <end position="29"/>
    </location>
</feature>
<evidence type="ECO:0000256" key="5">
    <source>
        <dbReference type="SAM" id="Coils"/>
    </source>
</evidence>
<evidence type="ECO:0000256" key="3">
    <source>
        <dbReference type="ARBA" id="ARBA00022679"/>
    </source>
</evidence>
<feature type="transmembrane region" description="Helical" evidence="6">
    <location>
        <begin position="35"/>
        <end position="53"/>
    </location>
</feature>
<protein>
    <recommendedName>
        <fullName evidence="2">histidine kinase</fullName>
        <ecNumber evidence="2">2.7.13.3</ecNumber>
    </recommendedName>
</protein>
<dbReference type="Gene3D" id="1.10.287.130">
    <property type="match status" value="1"/>
</dbReference>
<evidence type="ECO:0000256" key="2">
    <source>
        <dbReference type="ARBA" id="ARBA00012438"/>
    </source>
</evidence>
<evidence type="ECO:0000313" key="7">
    <source>
        <dbReference type="EMBL" id="SPD76343.1"/>
    </source>
</evidence>
<dbReference type="GO" id="GO:0007234">
    <property type="term" value="P:osmosensory signaling via phosphorelay pathway"/>
    <property type="evidence" value="ECO:0007669"/>
    <property type="project" value="TreeGrafter"/>
</dbReference>
<sequence>MSPLLRRQSRLLIVTILMVASVLITYYFHAVLKSGAVFTHFFYIPVILSALWWQRRGLIVALILSAYLLISHYFFGGDEVTLNDYLRVLSFLVISAVVGLLSERLWRTELVLKKAQEELEQKVEERTRELMKINEKLRSEVENRQKAEAALRESSEKVKMFAYSVCHDLKSPAIAIYGLTRLLKERCAHLLDVKGTAHFDQILKASLELETLVEAINAYINTKEALMQFETVKADELLREISKAFEEQFLTRGIQCYLGRNGAVLRADRIALIRAFRNLVGCVSRVRDTNVRQPLMKGDYDEYL</sequence>
<proteinExistence type="predicted"/>
<dbReference type="GO" id="GO:0000155">
    <property type="term" value="F:phosphorelay sensor kinase activity"/>
    <property type="evidence" value="ECO:0007669"/>
    <property type="project" value="InterPro"/>
</dbReference>
<dbReference type="PANTHER" id="PTHR42878:SF15">
    <property type="entry name" value="BACTERIOPHYTOCHROME"/>
    <property type="match status" value="1"/>
</dbReference>
<keyword evidence="6" id="KW-0472">Membrane</keyword>
<organism evidence="7">
    <name type="scientific">uncultured Desulfobacterium sp</name>
    <dbReference type="NCBI Taxonomy" id="201089"/>
    <lineage>
        <taxon>Bacteria</taxon>
        <taxon>Pseudomonadati</taxon>
        <taxon>Thermodesulfobacteriota</taxon>
        <taxon>Desulfobacteria</taxon>
        <taxon>Desulfobacterales</taxon>
        <taxon>Desulfobacteriaceae</taxon>
        <taxon>Desulfobacterium</taxon>
        <taxon>environmental samples</taxon>
    </lineage>
</organism>
<reference evidence="7" key="1">
    <citation type="submission" date="2018-01" db="EMBL/GenBank/DDBJ databases">
        <authorList>
            <person name="Regsiter A."/>
            <person name="William W."/>
        </authorList>
    </citation>
    <scope>NUCLEOTIDE SEQUENCE</scope>
    <source>
        <strain evidence="7">TRIP AH-1</strain>
    </source>
</reference>
<dbReference type="EC" id="2.7.13.3" evidence="2"/>
<keyword evidence="4" id="KW-0418">Kinase</keyword>
<keyword evidence="6" id="KW-1133">Transmembrane helix</keyword>
<dbReference type="GO" id="GO:0000156">
    <property type="term" value="F:phosphorelay response regulator activity"/>
    <property type="evidence" value="ECO:0007669"/>
    <property type="project" value="TreeGrafter"/>
</dbReference>
<dbReference type="InterPro" id="IPR036097">
    <property type="entry name" value="HisK_dim/P_sf"/>
</dbReference>
<dbReference type="PANTHER" id="PTHR42878">
    <property type="entry name" value="TWO-COMPONENT HISTIDINE KINASE"/>
    <property type="match status" value="1"/>
</dbReference>
<dbReference type="AlphaFoldDB" id="A0A445N3T0"/>
<dbReference type="InterPro" id="IPR050351">
    <property type="entry name" value="BphY/WalK/GraS-like"/>
</dbReference>
<evidence type="ECO:0000256" key="4">
    <source>
        <dbReference type="ARBA" id="ARBA00022777"/>
    </source>
</evidence>
<accession>A0A445N3T0</accession>
<dbReference type="SUPFAM" id="SSF47384">
    <property type="entry name" value="Homodimeric domain of signal transducing histidine kinase"/>
    <property type="match status" value="1"/>
</dbReference>
<keyword evidence="3" id="KW-0808">Transferase</keyword>
<keyword evidence="6" id="KW-0812">Transmembrane</keyword>
<dbReference type="EMBL" id="OJIN01000235">
    <property type="protein sequence ID" value="SPD76343.1"/>
    <property type="molecule type" value="Genomic_DNA"/>
</dbReference>
<comment type="catalytic activity">
    <reaction evidence="1">
        <text>ATP + protein L-histidine = ADP + protein N-phospho-L-histidine.</text>
        <dbReference type="EC" id="2.7.13.3"/>
    </reaction>
</comment>
<feature type="coiled-coil region" evidence="5">
    <location>
        <begin position="105"/>
        <end position="157"/>
    </location>
</feature>
<evidence type="ECO:0000256" key="1">
    <source>
        <dbReference type="ARBA" id="ARBA00000085"/>
    </source>
</evidence>
<gene>
    <name evidence="7" type="ORF">PITCH_A890052</name>
</gene>
<name>A0A445N3T0_9BACT</name>
<evidence type="ECO:0000256" key="6">
    <source>
        <dbReference type="SAM" id="Phobius"/>
    </source>
</evidence>
<feature type="transmembrane region" description="Helical" evidence="6">
    <location>
        <begin position="88"/>
        <end position="106"/>
    </location>
</feature>